<accession>A0AAQ1ZJ65</accession>
<protein>
    <submittedName>
        <fullName evidence="1">Uncharacterized protein</fullName>
    </submittedName>
</protein>
<dbReference type="AlphaFoldDB" id="A0AAQ1ZJ65"/>
<organism evidence="1 2">
    <name type="scientific">Segatella buccae</name>
    <dbReference type="NCBI Taxonomy" id="28126"/>
    <lineage>
        <taxon>Bacteria</taxon>
        <taxon>Pseudomonadati</taxon>
        <taxon>Bacteroidota</taxon>
        <taxon>Bacteroidia</taxon>
        <taxon>Bacteroidales</taxon>
        <taxon>Prevotellaceae</taxon>
        <taxon>Segatella</taxon>
    </lineage>
</organism>
<name>A0AAQ1ZJ65_9BACT</name>
<gene>
    <name evidence="1" type="ORF">NCTC13063_01295</name>
</gene>
<evidence type="ECO:0000313" key="1">
    <source>
        <dbReference type="EMBL" id="SUB80018.1"/>
    </source>
</evidence>
<dbReference type="EMBL" id="UGTJ01000001">
    <property type="protein sequence ID" value="SUB80018.1"/>
    <property type="molecule type" value="Genomic_DNA"/>
</dbReference>
<dbReference type="Proteomes" id="UP000255283">
    <property type="component" value="Unassembled WGS sequence"/>
</dbReference>
<sequence length="171" mass="19826">MFIEFNDVLFEIFRWVYSKITLVYACNPSLAKLQNFTLLIRSIFMAFYSVLAIVLPQHLHIRSCPTPVVKTDRPPHLVGDIKYLLLSMLYNKRVCFGLFLHIYPDGVFVRSFVFVITAPFVFSAEHAVLEYHHTASFHVLCRMGTDHISRICFCPSTFVLVRDRSLKLGTF</sequence>
<evidence type="ECO:0000313" key="2">
    <source>
        <dbReference type="Proteomes" id="UP000255283"/>
    </source>
</evidence>
<proteinExistence type="predicted"/>
<comment type="caution">
    <text evidence="1">The sequence shown here is derived from an EMBL/GenBank/DDBJ whole genome shotgun (WGS) entry which is preliminary data.</text>
</comment>
<reference evidence="1 2" key="1">
    <citation type="submission" date="2018-06" db="EMBL/GenBank/DDBJ databases">
        <authorList>
            <consortium name="Pathogen Informatics"/>
            <person name="Doyle S."/>
        </authorList>
    </citation>
    <scope>NUCLEOTIDE SEQUENCE [LARGE SCALE GENOMIC DNA]</scope>
    <source>
        <strain evidence="1 2">NCTC13063</strain>
    </source>
</reference>